<keyword evidence="2" id="KW-1133">Transmembrane helix</keyword>
<keyword evidence="4" id="KW-1185">Reference proteome</keyword>
<gene>
    <name evidence="3" type="ORF">M9Y10_036540</name>
</gene>
<organism evidence="3 4">
    <name type="scientific">Tritrichomonas musculus</name>
    <dbReference type="NCBI Taxonomy" id="1915356"/>
    <lineage>
        <taxon>Eukaryota</taxon>
        <taxon>Metamonada</taxon>
        <taxon>Parabasalia</taxon>
        <taxon>Tritrichomonadida</taxon>
        <taxon>Tritrichomonadidae</taxon>
        <taxon>Tritrichomonas</taxon>
    </lineage>
</organism>
<feature type="region of interest" description="Disordered" evidence="1">
    <location>
        <begin position="82"/>
        <end position="127"/>
    </location>
</feature>
<accession>A0ABR2GUC2</accession>
<proteinExistence type="predicted"/>
<sequence length="137" mass="16236">MHFIFLLFYLLFLYVKFYLLSQEKIAIHYFIFILQIVSISTQCIALVAIFVGLLYFNEYGRSNLNPAPIIRQRNHYTLTTRNNYESENRENVQQLNSRINNEEPNNTDLNDQCENNNFVDDGPSPYAQQPFSYTNVY</sequence>
<feature type="compositionally biased region" description="Polar residues" evidence="1">
    <location>
        <begin position="91"/>
        <end position="118"/>
    </location>
</feature>
<keyword evidence="2" id="KW-0472">Membrane</keyword>
<dbReference type="EMBL" id="JAPFFF010000059">
    <property type="protein sequence ID" value="KAK8837540.1"/>
    <property type="molecule type" value="Genomic_DNA"/>
</dbReference>
<dbReference type="Proteomes" id="UP001470230">
    <property type="component" value="Unassembled WGS sequence"/>
</dbReference>
<comment type="caution">
    <text evidence="3">The sequence shown here is derived from an EMBL/GenBank/DDBJ whole genome shotgun (WGS) entry which is preliminary data.</text>
</comment>
<evidence type="ECO:0000313" key="3">
    <source>
        <dbReference type="EMBL" id="KAK8837540.1"/>
    </source>
</evidence>
<evidence type="ECO:0000256" key="2">
    <source>
        <dbReference type="SAM" id="Phobius"/>
    </source>
</evidence>
<evidence type="ECO:0000256" key="1">
    <source>
        <dbReference type="SAM" id="MobiDB-lite"/>
    </source>
</evidence>
<reference evidence="3 4" key="1">
    <citation type="submission" date="2024-04" db="EMBL/GenBank/DDBJ databases">
        <title>Tritrichomonas musculus Genome.</title>
        <authorList>
            <person name="Alves-Ferreira E."/>
            <person name="Grigg M."/>
            <person name="Lorenzi H."/>
            <person name="Galac M."/>
        </authorList>
    </citation>
    <scope>NUCLEOTIDE SEQUENCE [LARGE SCALE GENOMIC DNA]</scope>
    <source>
        <strain evidence="3 4">EAF2021</strain>
    </source>
</reference>
<keyword evidence="2" id="KW-0812">Transmembrane</keyword>
<evidence type="ECO:0000313" key="4">
    <source>
        <dbReference type="Proteomes" id="UP001470230"/>
    </source>
</evidence>
<protein>
    <submittedName>
        <fullName evidence="3">Uncharacterized protein</fullName>
    </submittedName>
</protein>
<name>A0ABR2GUC2_9EUKA</name>
<feature type="transmembrane region" description="Helical" evidence="2">
    <location>
        <begin position="31"/>
        <end position="56"/>
    </location>
</feature>